<dbReference type="GO" id="GO:0071949">
    <property type="term" value="F:FAD binding"/>
    <property type="evidence" value="ECO:0007669"/>
    <property type="project" value="InterPro"/>
</dbReference>
<comment type="caution">
    <text evidence="11">The sequence shown here is derived from an EMBL/GenBank/DDBJ whole genome shotgun (WGS) entry which is preliminary data.</text>
</comment>
<keyword evidence="5" id="KW-0285">Flavoprotein</keyword>
<keyword evidence="8" id="KW-0576">Peroxisome</keyword>
<dbReference type="GO" id="GO:0005777">
    <property type="term" value="C:peroxisome"/>
    <property type="evidence" value="ECO:0007669"/>
    <property type="project" value="UniProtKB-SubCell"/>
</dbReference>
<feature type="signal peptide" evidence="9">
    <location>
        <begin position="1"/>
        <end position="18"/>
    </location>
</feature>
<keyword evidence="12" id="KW-1185">Reference proteome</keyword>
<dbReference type="InterPro" id="IPR006093">
    <property type="entry name" value="Oxy_OxRdtase_FAD_BS"/>
</dbReference>
<accession>A0A9Q0NGS3</accession>
<dbReference type="InterPro" id="IPR036318">
    <property type="entry name" value="FAD-bd_PCMH-like_sf"/>
</dbReference>
<evidence type="ECO:0000256" key="8">
    <source>
        <dbReference type="ARBA" id="ARBA00023140"/>
    </source>
</evidence>
<dbReference type="PROSITE" id="PS00862">
    <property type="entry name" value="OX2_COVAL_FAD"/>
    <property type="match status" value="1"/>
</dbReference>
<evidence type="ECO:0000313" key="12">
    <source>
        <dbReference type="Proteomes" id="UP001151699"/>
    </source>
</evidence>
<dbReference type="Pfam" id="PF01565">
    <property type="entry name" value="FAD_binding_4"/>
    <property type="match status" value="1"/>
</dbReference>
<reference evidence="11" key="1">
    <citation type="submission" date="2022-07" db="EMBL/GenBank/DDBJ databases">
        <authorList>
            <person name="Trinca V."/>
            <person name="Uliana J.V.C."/>
            <person name="Torres T.T."/>
            <person name="Ward R.J."/>
            <person name="Monesi N."/>
        </authorList>
    </citation>
    <scope>NUCLEOTIDE SEQUENCE</scope>
    <source>
        <strain evidence="11">HSMRA1968</strain>
        <tissue evidence="11">Whole embryos</tissue>
    </source>
</reference>
<gene>
    <name evidence="11" type="primary">xylO_3</name>
    <name evidence="11" type="ORF">Bhyg_04560</name>
</gene>
<comment type="similarity">
    <text evidence="3">Belongs to the oxygen-dependent FAD-linked oxidoreductase family.</text>
</comment>
<dbReference type="InterPro" id="IPR016166">
    <property type="entry name" value="FAD-bd_PCMH"/>
</dbReference>
<evidence type="ECO:0000256" key="7">
    <source>
        <dbReference type="ARBA" id="ARBA00023002"/>
    </source>
</evidence>
<evidence type="ECO:0000256" key="2">
    <source>
        <dbReference type="ARBA" id="ARBA00004275"/>
    </source>
</evidence>
<dbReference type="Proteomes" id="UP001151699">
    <property type="component" value="Chromosome A"/>
</dbReference>
<protein>
    <submittedName>
        <fullName evidence="11">Xylooligosaccharide oxidase</fullName>
    </submittedName>
</protein>
<keyword evidence="6" id="KW-0274">FAD</keyword>
<comment type="cofactor">
    <cofactor evidence="1">
        <name>FAD</name>
        <dbReference type="ChEBI" id="CHEBI:57692"/>
    </cofactor>
</comment>
<dbReference type="PROSITE" id="PS51387">
    <property type="entry name" value="FAD_PCMH"/>
    <property type="match status" value="1"/>
</dbReference>
<evidence type="ECO:0000313" key="11">
    <source>
        <dbReference type="EMBL" id="KAJ6649326.1"/>
    </source>
</evidence>
<dbReference type="InterPro" id="IPR050416">
    <property type="entry name" value="FAD-linked_Oxidoreductase"/>
</dbReference>
<evidence type="ECO:0000256" key="1">
    <source>
        <dbReference type="ARBA" id="ARBA00001974"/>
    </source>
</evidence>
<dbReference type="PANTHER" id="PTHR42973:SF39">
    <property type="entry name" value="FAD-BINDING PCMH-TYPE DOMAIN-CONTAINING PROTEIN"/>
    <property type="match status" value="1"/>
</dbReference>
<dbReference type="InterPro" id="IPR006094">
    <property type="entry name" value="Oxid_FAD_bind_N"/>
</dbReference>
<dbReference type="InterPro" id="IPR016169">
    <property type="entry name" value="FAD-bd_PCMH_sub2"/>
</dbReference>
<sequence>MKKMLLLSLIFLWMKAKGWPPGESQFLNYQECLNEYESAPWKLMGPKYNETYYEKFNYQFNLMFEKVYPIAIFTPTTVEDVQAAVKCGVKTNIQLVPIAGGHSYAGLSMGTNDSIIIDTRYLNDISLNKEENVATVGSGAFLGRVYGTLWKNGGYGTALGSCTTVAMAGLAIGGGIGYLSPRYGLVIDNLVEINMVDASGNAVKVDETHNEDLWWAMRGVGPGYIGIVTSVKLKLFKADELGLTFIKVNFDNNSFQSVMDSYSVWLDWVNRNDPNINSLILSRSDNYTKSGNATKRPDESGTLLQILKIDDNKNGATIHLDLITAVLTIFPRPKSIVITFPSFIDFFHEISYTPIKNVTEFKNKSNDEQLEILSTLTKEDGAPVYHMAKSFYVKQKYRNGSFEDAQDLLLEIPNKFCASHVNYEGGAISQPAPNASSYVHRDAILSVKVYFETDDQEKAAECKKWLYKFYKSVKFLDSGETFQNYPDPNLSDYLNRYYGTNLKRLIEIKRKWDPNGYFDSKQSIPIQ</sequence>
<keyword evidence="9" id="KW-0732">Signal</keyword>
<dbReference type="InterPro" id="IPR012951">
    <property type="entry name" value="BBE"/>
</dbReference>
<organism evidence="11 12">
    <name type="scientific">Pseudolycoriella hygida</name>
    <dbReference type="NCBI Taxonomy" id="35572"/>
    <lineage>
        <taxon>Eukaryota</taxon>
        <taxon>Metazoa</taxon>
        <taxon>Ecdysozoa</taxon>
        <taxon>Arthropoda</taxon>
        <taxon>Hexapoda</taxon>
        <taxon>Insecta</taxon>
        <taxon>Pterygota</taxon>
        <taxon>Neoptera</taxon>
        <taxon>Endopterygota</taxon>
        <taxon>Diptera</taxon>
        <taxon>Nematocera</taxon>
        <taxon>Sciaroidea</taxon>
        <taxon>Sciaridae</taxon>
        <taxon>Pseudolycoriella</taxon>
    </lineage>
</organism>
<feature type="chain" id="PRO_5040252246" evidence="9">
    <location>
        <begin position="19"/>
        <end position="527"/>
    </location>
</feature>
<dbReference type="PANTHER" id="PTHR42973">
    <property type="entry name" value="BINDING OXIDOREDUCTASE, PUTATIVE (AFU_ORTHOLOGUE AFUA_1G17690)-RELATED"/>
    <property type="match status" value="1"/>
</dbReference>
<name>A0A9Q0NGS3_9DIPT</name>
<dbReference type="GO" id="GO:0016491">
    <property type="term" value="F:oxidoreductase activity"/>
    <property type="evidence" value="ECO:0007669"/>
    <property type="project" value="UniProtKB-KW"/>
</dbReference>
<dbReference type="Gene3D" id="3.40.462.20">
    <property type="match status" value="1"/>
</dbReference>
<evidence type="ECO:0000256" key="5">
    <source>
        <dbReference type="ARBA" id="ARBA00022630"/>
    </source>
</evidence>
<evidence type="ECO:0000256" key="4">
    <source>
        <dbReference type="ARBA" id="ARBA00011738"/>
    </source>
</evidence>
<dbReference type="Gene3D" id="3.30.465.10">
    <property type="match status" value="1"/>
</dbReference>
<keyword evidence="7" id="KW-0560">Oxidoreductase</keyword>
<dbReference type="OrthoDB" id="8250697at2759"/>
<evidence type="ECO:0000256" key="9">
    <source>
        <dbReference type="SAM" id="SignalP"/>
    </source>
</evidence>
<evidence type="ECO:0000256" key="3">
    <source>
        <dbReference type="ARBA" id="ARBA00005466"/>
    </source>
</evidence>
<proteinExistence type="inferred from homology"/>
<dbReference type="SUPFAM" id="SSF56176">
    <property type="entry name" value="FAD-binding/transporter-associated domain-like"/>
    <property type="match status" value="1"/>
</dbReference>
<dbReference type="Pfam" id="PF08031">
    <property type="entry name" value="BBE"/>
    <property type="match status" value="1"/>
</dbReference>
<dbReference type="AlphaFoldDB" id="A0A9Q0NGS3"/>
<comment type="subunit">
    <text evidence="4">Homodimer.</text>
</comment>
<comment type="subcellular location">
    <subcellularLocation>
        <location evidence="2">Peroxisome</location>
    </subcellularLocation>
</comment>
<evidence type="ECO:0000256" key="6">
    <source>
        <dbReference type="ARBA" id="ARBA00022827"/>
    </source>
</evidence>
<dbReference type="EMBL" id="WJQU01000001">
    <property type="protein sequence ID" value="KAJ6649326.1"/>
    <property type="molecule type" value="Genomic_DNA"/>
</dbReference>
<evidence type="ECO:0000259" key="10">
    <source>
        <dbReference type="PROSITE" id="PS51387"/>
    </source>
</evidence>
<feature type="domain" description="FAD-binding PCMH-type" evidence="10">
    <location>
        <begin position="65"/>
        <end position="238"/>
    </location>
</feature>